<evidence type="ECO:0000313" key="3">
    <source>
        <dbReference type="Proteomes" id="UP000193087"/>
    </source>
</evidence>
<dbReference type="AlphaFoldDB" id="A0A1X2CW55"/>
<name>A0A1X2CW55_9MYCO</name>
<keyword evidence="3" id="KW-1185">Reference proteome</keyword>
<reference evidence="2 3" key="1">
    <citation type="submission" date="2016-01" db="EMBL/GenBank/DDBJ databases">
        <title>The new phylogeny of the genus Mycobacterium.</title>
        <authorList>
            <person name="Tarcisio F."/>
            <person name="Conor M."/>
            <person name="Antonella G."/>
            <person name="Elisabetta G."/>
            <person name="Giulia F.S."/>
            <person name="Sara T."/>
            <person name="Anna F."/>
            <person name="Clotilde B."/>
            <person name="Roberto B."/>
            <person name="Veronica D.S."/>
            <person name="Fabio R."/>
            <person name="Monica P."/>
            <person name="Olivier J."/>
            <person name="Enrico T."/>
            <person name="Nicola S."/>
        </authorList>
    </citation>
    <scope>NUCLEOTIDE SEQUENCE [LARGE SCALE GENOMIC DNA]</scope>
    <source>
        <strain evidence="2 3">DSM 45176</strain>
    </source>
</reference>
<evidence type="ECO:0000313" key="2">
    <source>
        <dbReference type="EMBL" id="ORW80116.1"/>
    </source>
</evidence>
<accession>A0A1X2CW55</accession>
<evidence type="ECO:0000256" key="1">
    <source>
        <dbReference type="SAM" id="MobiDB-lite"/>
    </source>
</evidence>
<organism evidence="2 3">
    <name type="scientific">Mycobacterium riyadhense</name>
    <dbReference type="NCBI Taxonomy" id="486698"/>
    <lineage>
        <taxon>Bacteria</taxon>
        <taxon>Bacillati</taxon>
        <taxon>Actinomycetota</taxon>
        <taxon>Actinomycetes</taxon>
        <taxon>Mycobacteriales</taxon>
        <taxon>Mycobacteriaceae</taxon>
        <taxon>Mycobacterium</taxon>
    </lineage>
</organism>
<sequence length="184" mass="19471">MREPSPPADQAAPQEAQDHLAGEAMPAVDTELTGPAKKSAGRITGAVADIEDRYTLIINKGEKAGVKPGMIFAVVGAAGKHVIDPITGEDLGARPGVKLRVKVTEVFEKFARAETYVIVPPFQSFGLGGVASSTMQDLIDARELSLLGGGRQRMAGYGRRREEEEPPAEAVVPVRIGDEVKQVG</sequence>
<dbReference type="Proteomes" id="UP000193087">
    <property type="component" value="Unassembled WGS sequence"/>
</dbReference>
<comment type="caution">
    <text evidence="2">The sequence shown here is derived from an EMBL/GenBank/DDBJ whole genome shotgun (WGS) entry which is preliminary data.</text>
</comment>
<proteinExistence type="predicted"/>
<dbReference type="EMBL" id="LQPQ01000069">
    <property type="protein sequence ID" value="ORW80116.1"/>
    <property type="molecule type" value="Genomic_DNA"/>
</dbReference>
<feature type="region of interest" description="Disordered" evidence="1">
    <location>
        <begin position="1"/>
        <end position="38"/>
    </location>
</feature>
<gene>
    <name evidence="2" type="ORF">AWC22_18280</name>
</gene>
<protein>
    <submittedName>
        <fullName evidence="2">Uncharacterized protein</fullName>
    </submittedName>
</protein>